<dbReference type="AlphaFoldDB" id="A0A841N7F9"/>
<organism evidence="2 3">
    <name type="scientific">Chryseobacterium shigense</name>
    <dbReference type="NCBI Taxonomy" id="297244"/>
    <lineage>
        <taxon>Bacteria</taxon>
        <taxon>Pseudomonadati</taxon>
        <taxon>Bacteroidota</taxon>
        <taxon>Flavobacteriia</taxon>
        <taxon>Flavobacteriales</taxon>
        <taxon>Weeksellaceae</taxon>
        <taxon>Chryseobacterium group</taxon>
        <taxon>Chryseobacterium</taxon>
    </lineage>
</organism>
<proteinExistence type="predicted"/>
<name>A0A841N7F9_9FLAO</name>
<feature type="region of interest" description="Disordered" evidence="1">
    <location>
        <begin position="15"/>
        <end position="34"/>
    </location>
</feature>
<keyword evidence="3" id="KW-1185">Reference proteome</keyword>
<reference evidence="2 3" key="1">
    <citation type="submission" date="2020-08" db="EMBL/GenBank/DDBJ databases">
        <title>Functional genomics of gut bacteria from endangered species of beetles.</title>
        <authorList>
            <person name="Carlos-Shanley C."/>
        </authorList>
    </citation>
    <scope>NUCLEOTIDE SEQUENCE [LARGE SCALE GENOMIC DNA]</scope>
    <source>
        <strain evidence="2 3">S00136</strain>
    </source>
</reference>
<evidence type="ECO:0000313" key="3">
    <source>
        <dbReference type="Proteomes" id="UP000589738"/>
    </source>
</evidence>
<dbReference type="Proteomes" id="UP000589738">
    <property type="component" value="Unassembled WGS sequence"/>
</dbReference>
<protein>
    <submittedName>
        <fullName evidence="2">Uncharacterized protein</fullName>
    </submittedName>
</protein>
<dbReference type="EMBL" id="JACHLC010000002">
    <property type="protein sequence ID" value="MBB6371033.1"/>
    <property type="molecule type" value="Genomic_DNA"/>
</dbReference>
<evidence type="ECO:0000256" key="1">
    <source>
        <dbReference type="SAM" id="MobiDB-lite"/>
    </source>
</evidence>
<gene>
    <name evidence="2" type="ORF">HNP36_002109</name>
</gene>
<accession>A0A841N7F9</accession>
<sequence>MSNFEPTLGVSVNMQTETLPFEPDLDYTSVGKSK</sequence>
<evidence type="ECO:0000313" key="2">
    <source>
        <dbReference type="EMBL" id="MBB6371033.1"/>
    </source>
</evidence>
<comment type="caution">
    <text evidence="2">The sequence shown here is derived from an EMBL/GenBank/DDBJ whole genome shotgun (WGS) entry which is preliminary data.</text>
</comment>